<evidence type="ECO:0000313" key="9">
    <source>
        <dbReference type="Proteomes" id="UP001174691"/>
    </source>
</evidence>
<dbReference type="InterPro" id="IPR036396">
    <property type="entry name" value="Cyt_P450_sf"/>
</dbReference>
<dbReference type="Gene3D" id="1.10.630.10">
    <property type="entry name" value="Cytochrome P450"/>
    <property type="match status" value="1"/>
</dbReference>
<evidence type="ECO:0000256" key="6">
    <source>
        <dbReference type="PIRSR" id="PIRSR602401-1"/>
    </source>
</evidence>
<dbReference type="Pfam" id="PF00067">
    <property type="entry name" value="p450"/>
    <property type="match status" value="1"/>
</dbReference>
<feature type="binding site" description="axial binding residue" evidence="6">
    <location>
        <position position="443"/>
    </location>
    <ligand>
        <name>heme</name>
        <dbReference type="ChEBI" id="CHEBI:30413"/>
    </ligand>
    <ligandPart>
        <name>Fe</name>
        <dbReference type="ChEBI" id="CHEBI:18248"/>
    </ligandPart>
</feature>
<dbReference type="PANTHER" id="PTHR46300:SF2">
    <property type="entry name" value="CYTOCHROME P450 MONOOXYGENASE ALNH-RELATED"/>
    <property type="match status" value="1"/>
</dbReference>
<keyword evidence="2 6" id="KW-0479">Metal-binding</keyword>
<dbReference type="GO" id="GO:0005506">
    <property type="term" value="F:iron ion binding"/>
    <property type="evidence" value="ECO:0007669"/>
    <property type="project" value="InterPro"/>
</dbReference>
<dbReference type="SUPFAM" id="SSF48264">
    <property type="entry name" value="Cytochrome P450"/>
    <property type="match status" value="1"/>
</dbReference>
<protein>
    <submittedName>
        <fullName evidence="8">Cytochrome P450</fullName>
    </submittedName>
</protein>
<keyword evidence="6" id="KW-0349">Heme</keyword>
<evidence type="ECO:0000256" key="3">
    <source>
        <dbReference type="ARBA" id="ARBA00023002"/>
    </source>
</evidence>
<sequence length="550" mass="61680">MVYTLFSLLLGAAVTVAVVCIFVLKIGQRPAGLPPGPPTIPILGNLLQIPSRDSHLQFQKWAKEYGPVYSLILGTKTFIVLSSDVAVKDLLDKRSGIYSDRPDSYIGGEIVSGGLRVLLMKYGPTWRMIHRMIHNILNITAAKSYVPYQELENKQMLLGLLDDPSSFVNHVRRYTNSLTTQMVFGFRTIDIRDPKLEALFSGFEHFCEATSTGTAAFIDFFPILRSLPDFLVPARKHAKKLHEKERELYVGHWMTVKAAIKAGKAKPCFSVDLAKAQAKEGFSDALAGYISGSLLEAGSDTTAATLVGFIQAMVLYPEAQKQAQAEIDRVVGPDRLPNMDDEMNLPFVRGCVKESLRWMPTNIMGVPHAVTKDDEYMGYKIPKGAAVINNVWSIHMDPARHPDPYKFDPNRYINDHQTAGEASKNPDPSKRDHFVFGAGRRICQGMHIAERSLFLGMSRMLWAFDFAPAKDENGVELRPDQSKLKQGLFVMPEEFQAVITPRSEARAQRIRQDWKDCEKLLDEEMQWKEVPQGMVFSSTHDLGKEVFGDP</sequence>
<comment type="similarity">
    <text evidence="1">Belongs to the cytochrome P450 family.</text>
</comment>
<accession>A0AA38W1M7</accession>
<evidence type="ECO:0000256" key="4">
    <source>
        <dbReference type="ARBA" id="ARBA00023004"/>
    </source>
</evidence>
<dbReference type="EMBL" id="JANBVN010000035">
    <property type="protein sequence ID" value="KAJ9158515.1"/>
    <property type="molecule type" value="Genomic_DNA"/>
</dbReference>
<keyword evidence="5" id="KW-0503">Monooxygenase</keyword>
<organism evidence="8 9">
    <name type="scientific">Coniochaeta hoffmannii</name>
    <dbReference type="NCBI Taxonomy" id="91930"/>
    <lineage>
        <taxon>Eukaryota</taxon>
        <taxon>Fungi</taxon>
        <taxon>Dikarya</taxon>
        <taxon>Ascomycota</taxon>
        <taxon>Pezizomycotina</taxon>
        <taxon>Sordariomycetes</taxon>
        <taxon>Sordariomycetidae</taxon>
        <taxon>Coniochaetales</taxon>
        <taxon>Coniochaetaceae</taxon>
        <taxon>Coniochaeta</taxon>
    </lineage>
</organism>
<dbReference type="Proteomes" id="UP001174691">
    <property type="component" value="Unassembled WGS sequence"/>
</dbReference>
<dbReference type="InterPro" id="IPR001128">
    <property type="entry name" value="Cyt_P450"/>
</dbReference>
<dbReference type="AlphaFoldDB" id="A0AA38W1M7"/>
<dbReference type="GO" id="GO:0004497">
    <property type="term" value="F:monooxygenase activity"/>
    <property type="evidence" value="ECO:0007669"/>
    <property type="project" value="UniProtKB-KW"/>
</dbReference>
<dbReference type="InterPro" id="IPR050364">
    <property type="entry name" value="Cytochrome_P450_fung"/>
</dbReference>
<gene>
    <name evidence="8" type="ORF">NKR19_g3256</name>
</gene>
<dbReference type="GO" id="GO:0016705">
    <property type="term" value="F:oxidoreductase activity, acting on paired donors, with incorporation or reduction of molecular oxygen"/>
    <property type="evidence" value="ECO:0007669"/>
    <property type="project" value="InterPro"/>
</dbReference>
<dbReference type="CDD" id="cd11065">
    <property type="entry name" value="CYP64-like"/>
    <property type="match status" value="1"/>
</dbReference>
<name>A0AA38W1M7_9PEZI</name>
<dbReference type="PRINTS" id="PR00385">
    <property type="entry name" value="P450"/>
</dbReference>
<evidence type="ECO:0000256" key="5">
    <source>
        <dbReference type="ARBA" id="ARBA00023033"/>
    </source>
</evidence>
<comment type="caution">
    <text evidence="8">The sequence shown here is derived from an EMBL/GenBank/DDBJ whole genome shotgun (WGS) entry which is preliminary data.</text>
</comment>
<evidence type="ECO:0000313" key="8">
    <source>
        <dbReference type="EMBL" id="KAJ9158515.1"/>
    </source>
</evidence>
<evidence type="ECO:0000256" key="7">
    <source>
        <dbReference type="SAM" id="MobiDB-lite"/>
    </source>
</evidence>
<keyword evidence="9" id="KW-1185">Reference proteome</keyword>
<dbReference type="GO" id="GO:0020037">
    <property type="term" value="F:heme binding"/>
    <property type="evidence" value="ECO:0007669"/>
    <property type="project" value="InterPro"/>
</dbReference>
<feature type="region of interest" description="Disordered" evidence="7">
    <location>
        <begin position="409"/>
        <end position="431"/>
    </location>
</feature>
<keyword evidence="3" id="KW-0560">Oxidoreductase</keyword>
<reference evidence="8" key="1">
    <citation type="submission" date="2022-07" db="EMBL/GenBank/DDBJ databases">
        <title>Fungi with potential for degradation of polypropylene.</title>
        <authorList>
            <person name="Gostincar C."/>
        </authorList>
    </citation>
    <scope>NUCLEOTIDE SEQUENCE</scope>
    <source>
        <strain evidence="8">EXF-13287</strain>
    </source>
</reference>
<dbReference type="InterPro" id="IPR002401">
    <property type="entry name" value="Cyt_P450_E_grp-I"/>
</dbReference>
<evidence type="ECO:0000256" key="2">
    <source>
        <dbReference type="ARBA" id="ARBA00022723"/>
    </source>
</evidence>
<comment type="cofactor">
    <cofactor evidence="6">
        <name>heme</name>
        <dbReference type="ChEBI" id="CHEBI:30413"/>
    </cofactor>
</comment>
<evidence type="ECO:0000256" key="1">
    <source>
        <dbReference type="ARBA" id="ARBA00010617"/>
    </source>
</evidence>
<dbReference type="PANTHER" id="PTHR46300">
    <property type="entry name" value="P450, PUTATIVE (EUROFUNG)-RELATED-RELATED"/>
    <property type="match status" value="1"/>
</dbReference>
<dbReference type="PRINTS" id="PR00463">
    <property type="entry name" value="EP450I"/>
</dbReference>
<keyword evidence="4 6" id="KW-0408">Iron</keyword>
<proteinExistence type="inferred from homology"/>